<comment type="caution">
    <text evidence="4">The sequence shown here is derived from an EMBL/GenBank/DDBJ whole genome shotgun (WGS) entry which is preliminary data.</text>
</comment>
<dbReference type="PANTHER" id="PTHR43877:SF1">
    <property type="entry name" value="ACETYLTRANSFERASE"/>
    <property type="match status" value="1"/>
</dbReference>
<evidence type="ECO:0000313" key="5">
    <source>
        <dbReference type="Proteomes" id="UP001183414"/>
    </source>
</evidence>
<evidence type="ECO:0000259" key="3">
    <source>
        <dbReference type="PROSITE" id="PS51186"/>
    </source>
</evidence>
<keyword evidence="2" id="KW-0012">Acyltransferase</keyword>
<dbReference type="InterPro" id="IPR000182">
    <property type="entry name" value="GNAT_dom"/>
</dbReference>
<name>A0ABU2NTK8_9ACTN</name>
<dbReference type="RefSeq" id="WP_311674087.1">
    <property type="nucleotide sequence ID" value="NZ_JAVREQ010000014.1"/>
</dbReference>
<protein>
    <submittedName>
        <fullName evidence="4">GNAT family N-acetyltransferase</fullName>
    </submittedName>
</protein>
<dbReference type="PROSITE" id="PS51186">
    <property type="entry name" value="GNAT"/>
    <property type="match status" value="1"/>
</dbReference>
<dbReference type="Proteomes" id="UP001183414">
    <property type="component" value="Unassembled WGS sequence"/>
</dbReference>
<dbReference type="InterPro" id="IPR016181">
    <property type="entry name" value="Acyl_CoA_acyltransferase"/>
</dbReference>
<sequence>MRIRETAQADAGAVAALRIAGWRYAYAGLMPPAHLSAMDAAEDAVRHRARLASPAPGLWDLVAEDPGGEVVGWVAGGPYRDGERRTSDAELYALYARPDVIGTGVGRALTAAARERALRSAAPRLYVWVVEGNARARRFYERAGFVPDGGREESDAGGWTLTDLRYVRAPV</sequence>
<reference evidence="5" key="1">
    <citation type="submission" date="2023-07" db="EMBL/GenBank/DDBJ databases">
        <title>30 novel species of actinomycetes from the DSMZ collection.</title>
        <authorList>
            <person name="Nouioui I."/>
        </authorList>
    </citation>
    <scope>NUCLEOTIDE SEQUENCE [LARGE SCALE GENOMIC DNA]</scope>
    <source>
        <strain evidence="5">DSM 42041</strain>
    </source>
</reference>
<dbReference type="EMBL" id="JAVREQ010000014">
    <property type="protein sequence ID" value="MDT0380322.1"/>
    <property type="molecule type" value="Genomic_DNA"/>
</dbReference>
<dbReference type="Pfam" id="PF00583">
    <property type="entry name" value="Acetyltransf_1"/>
    <property type="match status" value="1"/>
</dbReference>
<keyword evidence="5" id="KW-1185">Reference proteome</keyword>
<dbReference type="Gene3D" id="3.40.630.30">
    <property type="match status" value="1"/>
</dbReference>
<dbReference type="CDD" id="cd04301">
    <property type="entry name" value="NAT_SF"/>
    <property type="match status" value="1"/>
</dbReference>
<feature type="domain" description="N-acetyltransferase" evidence="3">
    <location>
        <begin position="1"/>
        <end position="168"/>
    </location>
</feature>
<dbReference type="PANTHER" id="PTHR43877">
    <property type="entry name" value="AMINOALKYLPHOSPHONATE N-ACETYLTRANSFERASE-RELATED-RELATED"/>
    <property type="match status" value="1"/>
</dbReference>
<gene>
    <name evidence="4" type="ORF">RM572_16330</name>
</gene>
<proteinExistence type="predicted"/>
<organism evidence="4 5">
    <name type="scientific">Streptomyces hazeniae</name>
    <dbReference type="NCBI Taxonomy" id="3075538"/>
    <lineage>
        <taxon>Bacteria</taxon>
        <taxon>Bacillati</taxon>
        <taxon>Actinomycetota</taxon>
        <taxon>Actinomycetes</taxon>
        <taxon>Kitasatosporales</taxon>
        <taxon>Streptomycetaceae</taxon>
        <taxon>Streptomyces</taxon>
    </lineage>
</organism>
<dbReference type="SUPFAM" id="SSF55729">
    <property type="entry name" value="Acyl-CoA N-acyltransferases (Nat)"/>
    <property type="match status" value="1"/>
</dbReference>
<evidence type="ECO:0000256" key="1">
    <source>
        <dbReference type="ARBA" id="ARBA00022679"/>
    </source>
</evidence>
<dbReference type="InterPro" id="IPR050832">
    <property type="entry name" value="Bact_Acetyltransf"/>
</dbReference>
<evidence type="ECO:0000313" key="4">
    <source>
        <dbReference type="EMBL" id="MDT0380322.1"/>
    </source>
</evidence>
<evidence type="ECO:0000256" key="2">
    <source>
        <dbReference type="ARBA" id="ARBA00023315"/>
    </source>
</evidence>
<accession>A0ABU2NTK8</accession>
<keyword evidence="1" id="KW-0808">Transferase</keyword>